<dbReference type="EMBL" id="AP022564">
    <property type="protein sequence ID" value="BBX21458.1"/>
    <property type="molecule type" value="Genomic_DNA"/>
</dbReference>
<feature type="domain" description="AB hydrolase-1" evidence="1">
    <location>
        <begin position="57"/>
        <end position="154"/>
    </location>
</feature>
<evidence type="ECO:0000313" key="3">
    <source>
        <dbReference type="Proteomes" id="UP000467636"/>
    </source>
</evidence>
<keyword evidence="2" id="KW-0378">Hydrolase</keyword>
<dbReference type="SUPFAM" id="SSF53474">
    <property type="entry name" value="alpha/beta-Hydrolases"/>
    <property type="match status" value="1"/>
</dbReference>
<sequence>MPGCHTWGRQMLTANRAPLRRMQPETPSMAVGTLERQYIDLDCGRVSYLRHGSGPKLLLVHGIPTSSRLWEPLLGTLGEHYDCIVPDLLGLGRSAPNADADLSSPGQATMLSQLLDGLGIDETYAVFHDQGGSHGQQFLKRHGARVKAVVFTDVVCYDNWLVPMISVTVWLARHRLIPLLSGIRLLQFILKRHSLPQTIVRGRFPAALAQDWFAALDRGGQLRRDWIRYVIAQSPHWTLDAVPALQSWTKPARVIWAAEDCFLPPSWGVRLAHDIPGSPDDVKLLPFASHFWQAEIPQTGARAILEFFNGLDDHPSAPRA</sequence>
<dbReference type="Proteomes" id="UP000467636">
    <property type="component" value="Chromosome"/>
</dbReference>
<dbReference type="Pfam" id="PF00561">
    <property type="entry name" value="Abhydrolase_1"/>
    <property type="match status" value="1"/>
</dbReference>
<proteinExistence type="predicted"/>
<dbReference type="GO" id="GO:0016787">
    <property type="term" value="F:hydrolase activity"/>
    <property type="evidence" value="ECO:0007669"/>
    <property type="project" value="UniProtKB-KW"/>
</dbReference>
<dbReference type="Gene3D" id="3.40.50.1820">
    <property type="entry name" value="alpha/beta hydrolase"/>
    <property type="match status" value="1"/>
</dbReference>
<accession>A0AAD1HU09</accession>
<dbReference type="AlphaFoldDB" id="A0AAD1HU09"/>
<keyword evidence="3" id="KW-1185">Reference proteome</keyword>
<dbReference type="InterPro" id="IPR050266">
    <property type="entry name" value="AB_hydrolase_sf"/>
</dbReference>
<organism evidence="2 3">
    <name type="scientific">Mycolicibacter terrae</name>
    <dbReference type="NCBI Taxonomy" id="1788"/>
    <lineage>
        <taxon>Bacteria</taxon>
        <taxon>Bacillati</taxon>
        <taxon>Actinomycetota</taxon>
        <taxon>Actinomycetes</taxon>
        <taxon>Mycobacteriales</taxon>
        <taxon>Mycobacteriaceae</taxon>
        <taxon>Mycolicibacter</taxon>
    </lineage>
</organism>
<name>A0AAD1HU09_9MYCO</name>
<dbReference type="InterPro" id="IPR000073">
    <property type="entry name" value="AB_hydrolase_1"/>
</dbReference>
<reference evidence="2 3" key="1">
    <citation type="journal article" date="2019" name="Emerg. Microbes Infect.">
        <title>Comprehensive subspecies identification of 175 nontuberculous mycobacteria species based on 7547 genomic profiles.</title>
        <authorList>
            <person name="Matsumoto Y."/>
            <person name="Kinjo T."/>
            <person name="Motooka D."/>
            <person name="Nabeya D."/>
            <person name="Jung N."/>
            <person name="Uechi K."/>
            <person name="Horii T."/>
            <person name="Iida T."/>
            <person name="Fujita J."/>
            <person name="Nakamura S."/>
        </authorList>
    </citation>
    <scope>NUCLEOTIDE SEQUENCE [LARGE SCALE GENOMIC DNA]</scope>
    <source>
        <strain evidence="2 3">JCM 12143</strain>
    </source>
</reference>
<evidence type="ECO:0000313" key="2">
    <source>
        <dbReference type="EMBL" id="BBX21458.1"/>
    </source>
</evidence>
<evidence type="ECO:0000259" key="1">
    <source>
        <dbReference type="Pfam" id="PF00561"/>
    </source>
</evidence>
<dbReference type="InterPro" id="IPR029058">
    <property type="entry name" value="AB_hydrolase_fold"/>
</dbReference>
<gene>
    <name evidence="2" type="ORF">MTER_08690</name>
</gene>
<protein>
    <submittedName>
        <fullName evidence="2">Alpha/beta hydrolase</fullName>
    </submittedName>
</protein>
<dbReference type="PANTHER" id="PTHR43798">
    <property type="entry name" value="MONOACYLGLYCEROL LIPASE"/>
    <property type="match status" value="1"/>
</dbReference>